<evidence type="ECO:0000313" key="2">
    <source>
        <dbReference type="Proteomes" id="UP001195965"/>
    </source>
</evidence>
<keyword evidence="2" id="KW-1185">Reference proteome</keyword>
<name>A0ACD5HCM9_9PROT</name>
<proteinExistence type="predicted"/>
<reference evidence="1 2" key="1">
    <citation type="journal article" date="2021" name="ISME J.">
        <title>Genomic evolution of the class Acidithiobacillia: deep-branching Proteobacteria living in extreme acidic conditions.</title>
        <authorList>
            <person name="Moya-Beltran A."/>
            <person name="Beard S."/>
            <person name="Rojas-Villalobos C."/>
            <person name="Issotta F."/>
            <person name="Gallardo Y."/>
            <person name="Ulloa R."/>
            <person name="Giaveno A."/>
            <person name="Degli Esposti M."/>
            <person name="Johnson D.B."/>
            <person name="Quatrini R."/>
        </authorList>
    </citation>
    <scope>NUCLEOTIDE SEQUENCE [LARGE SCALE GENOMIC DNA]</scope>
    <source>
        <strain evidence="1 2">GG1-14</strain>
    </source>
</reference>
<organism evidence="1 2">
    <name type="scientific">Acidithiobacillus montserratensis</name>
    <dbReference type="NCBI Taxonomy" id="2729135"/>
    <lineage>
        <taxon>Bacteria</taxon>
        <taxon>Pseudomonadati</taxon>
        <taxon>Pseudomonadota</taxon>
        <taxon>Acidithiobacillia</taxon>
        <taxon>Acidithiobacillales</taxon>
        <taxon>Acidithiobacillaceae</taxon>
        <taxon>Acidithiobacillus</taxon>
    </lineage>
</organism>
<dbReference type="EMBL" id="CP127526">
    <property type="protein sequence ID" value="XRI72625.1"/>
    <property type="molecule type" value="Genomic_DNA"/>
</dbReference>
<accession>A0ACD5HCM9</accession>
<protein>
    <submittedName>
        <fullName evidence="1">Phage N-6-adenine-methyltransferase</fullName>
    </submittedName>
</protein>
<evidence type="ECO:0000313" key="1">
    <source>
        <dbReference type="EMBL" id="XRI72625.1"/>
    </source>
</evidence>
<sequence>MSSKPRRKTVETPKVGRPRVHASDRERWRAAQQARRKRLKQKNQRHQGLFSSLSQEWYTPPEIYRPILSALQREDFDCDPASPHLDGPIPAQVRFTATENGLLQPWHGVVWLNPPYGRAIRLWVQKALQEVQQGRADCIILLVPVRSDTQWWWALMEAGAEVAYLRGRIRFLQANGERAAASPFPSAIVTLRLRP</sequence>
<gene>
    <name evidence="1" type="ORF">HHS34_009225</name>
</gene>
<dbReference type="Proteomes" id="UP001195965">
    <property type="component" value="Chromosome"/>
</dbReference>